<feature type="compositionally biased region" description="Polar residues" evidence="11">
    <location>
        <begin position="845"/>
        <end position="855"/>
    </location>
</feature>
<reference evidence="12" key="2">
    <citation type="submission" date="2022-06" db="UniProtKB">
        <authorList>
            <consortium name="EnsemblMetazoa"/>
        </authorList>
    </citation>
    <scope>IDENTIFICATION</scope>
    <source>
        <strain evidence="12">PS312</strain>
    </source>
</reference>
<dbReference type="InterPro" id="IPR035500">
    <property type="entry name" value="NHR-like_dom_sf"/>
</dbReference>
<name>A0A2A6BE43_PRIPA</name>
<evidence type="ECO:0000256" key="8">
    <source>
        <dbReference type="ARBA" id="ARBA00023163"/>
    </source>
</evidence>
<comment type="subcellular location">
    <subcellularLocation>
        <location evidence="1">Nucleus</location>
    </subcellularLocation>
</comment>
<dbReference type="Gene3D" id="3.30.50.10">
    <property type="entry name" value="Erythroid Transcription Factor GATA-1, subunit A"/>
    <property type="match status" value="1"/>
</dbReference>
<evidence type="ECO:0000256" key="7">
    <source>
        <dbReference type="ARBA" id="ARBA00023125"/>
    </source>
</evidence>
<evidence type="ECO:0000256" key="10">
    <source>
        <dbReference type="ARBA" id="ARBA00023242"/>
    </source>
</evidence>
<keyword evidence="10" id="KW-0539">Nucleus</keyword>
<feature type="compositionally biased region" description="Polar residues" evidence="11">
    <location>
        <begin position="431"/>
        <end position="443"/>
    </location>
</feature>
<dbReference type="GO" id="GO:0005634">
    <property type="term" value="C:nucleus"/>
    <property type="evidence" value="ECO:0007669"/>
    <property type="project" value="UniProtKB-SubCell"/>
</dbReference>
<evidence type="ECO:0000256" key="2">
    <source>
        <dbReference type="ARBA" id="ARBA00005993"/>
    </source>
</evidence>
<dbReference type="InterPro" id="IPR013088">
    <property type="entry name" value="Znf_NHR/GATA"/>
</dbReference>
<dbReference type="GO" id="GO:0008270">
    <property type="term" value="F:zinc ion binding"/>
    <property type="evidence" value="ECO:0007669"/>
    <property type="project" value="UniProtKB-KW"/>
</dbReference>
<dbReference type="GO" id="GO:0006366">
    <property type="term" value="P:transcription by RNA polymerase II"/>
    <property type="evidence" value="ECO:0007669"/>
    <property type="project" value="InterPro"/>
</dbReference>
<keyword evidence="4" id="KW-0863">Zinc-finger</keyword>
<dbReference type="Pfam" id="PF00104">
    <property type="entry name" value="Hormone_recep"/>
    <property type="match status" value="1"/>
</dbReference>
<keyword evidence="5" id="KW-0862">Zinc</keyword>
<dbReference type="InterPro" id="IPR000536">
    <property type="entry name" value="Nucl_hrmn_rcpt_lig-bd"/>
</dbReference>
<evidence type="ECO:0000256" key="3">
    <source>
        <dbReference type="ARBA" id="ARBA00022723"/>
    </source>
</evidence>
<protein>
    <submittedName>
        <fullName evidence="12">Nuclear receptor</fullName>
    </submittedName>
</protein>
<keyword evidence="6" id="KW-0805">Transcription regulation</keyword>
<dbReference type="InterPro" id="IPR013930">
    <property type="entry name" value="RPAP1_N"/>
</dbReference>
<keyword evidence="13" id="KW-1185">Reference proteome</keyword>
<feature type="compositionally biased region" description="Basic residues" evidence="11">
    <location>
        <begin position="806"/>
        <end position="815"/>
    </location>
</feature>
<organism evidence="12 13">
    <name type="scientific">Pristionchus pacificus</name>
    <name type="common">Parasitic nematode worm</name>
    <dbReference type="NCBI Taxonomy" id="54126"/>
    <lineage>
        <taxon>Eukaryota</taxon>
        <taxon>Metazoa</taxon>
        <taxon>Ecdysozoa</taxon>
        <taxon>Nematoda</taxon>
        <taxon>Chromadorea</taxon>
        <taxon>Rhabditida</taxon>
        <taxon>Rhabditina</taxon>
        <taxon>Diplogasteromorpha</taxon>
        <taxon>Diplogasteroidea</taxon>
        <taxon>Neodiplogasteridae</taxon>
        <taxon>Pristionchus</taxon>
    </lineage>
</organism>
<keyword evidence="8" id="KW-0804">Transcription</keyword>
<accession>A0A8R1Y6H6</accession>
<feature type="compositionally biased region" description="Basic and acidic residues" evidence="11">
    <location>
        <begin position="757"/>
        <end position="774"/>
    </location>
</feature>
<evidence type="ECO:0000256" key="11">
    <source>
        <dbReference type="SAM" id="MobiDB-lite"/>
    </source>
</evidence>
<keyword evidence="7" id="KW-0238">DNA-binding</keyword>
<dbReference type="SUPFAM" id="SSF57716">
    <property type="entry name" value="Glucocorticoid receptor-like (DNA-binding domain)"/>
    <property type="match status" value="1"/>
</dbReference>
<dbReference type="Gene3D" id="1.10.565.10">
    <property type="entry name" value="Retinoid X Receptor"/>
    <property type="match status" value="1"/>
</dbReference>
<sequence>MSKLPIARREKDTITEGDCVVCATKTLEYHFGAVCCVACGAFFRRSISDGKKYTCKSNSSCKVLPGSRSSCRYCRLKRCISAGMDPRAVQSAGSTLKSREMLIEEESPSVSSSVSMSEKENLLKSFLSRYSAIINARKVIYSKGSLQDLLRGTELKPKKIHLFGRLDPSVLRFEQSLVILMLKKVKMFTDLNDDDQLVLLRSFCLNLSIIEKFYYTFKMDGIEKGHLYFSNFWYTDCHDSEIPPPEFAKQLGGESYANLFLKAQLNAIERLSIPMKFIDMDMCDLVGLLLWDLFDPDLPQLSEDGKKIVTEYRKQIRENWIDHYKDKEVDEPERRFIQLADLHKVVQRVSIDYREDFHVFRIFKLLDYDGIIDDILGLPTELRMSDSEDQRFRNDVNFRSLRQSSRMVLGSIRKKLSTVEESMRQRRALSQLENVSDLSNPSTPEKRVDTANSIKEQKTIRKARHAEIFDEGYEFDDVSNLMKTPLLRKTPEPRFFAGVSRFSRLRVSMSSIPSLKSTKKDSPVISPSARLSKRLATCKIQKITSTQSTLKKTLSHLRIRKNVNSEISQAIVEETADESMQEDFLKGKKEKAAATVVRVGKKKPSEVPVEGMEIDNESPSNLPLEGSRFTLDIDNHPSIDSPNVNVLMGVQERNSSFVESGCSKEELDGLANEAEEYSKDDGFPDVLDLSSYYGEGENHSIPPGYSLFALEFDRLNGRMSEGSVEMKSGSGGKEEEKGSSSGEDFSEENDQRIANMNKEEIEKARKEIEEKLDPKLLSWLRDRNKKRQAAPSSAESGESDREIRRPPKKVSRFKRERLEAAASSSSSTQSTTSPIPEEEKEISSDATPCASSSNLKPVDEMMGNLEILDEYGNREDEEKYDRLAIDAVRMELASRSMRFILPRQQANAIKLFDIVKEKKSSSSDPLLDEARSRMEEIKTLYLEVIERDDDPPQIRFATGSSPLTDSCWMLVPIRRVLDHFQNSSSSDPSPSHIDTIRLSLLWSHLLFIDRPSAWSTYTDVAEVYVRLAECFLMGPLIYKDDTISCCISRLFSSYLLPSALNGLLTIRTTLRIAGLDAFAPFWDELLGAYESHSSGWIPFSSFLLLPSYLNGSLSDGIQLRLSLWSPQRNVVRQMTVTGSEDQHMVSLISAAKRQSAESASEMEDALFVPYAQQLGLYMAALRDDVVVRGRNEGLFNIASNELGRFVLRHSKEGDINPDPNRAQEFDALVDIIRKSMASKISF</sequence>
<dbReference type="SUPFAM" id="SSF48508">
    <property type="entry name" value="Nuclear receptor ligand-binding domain"/>
    <property type="match status" value="1"/>
</dbReference>
<evidence type="ECO:0000256" key="9">
    <source>
        <dbReference type="ARBA" id="ARBA00023170"/>
    </source>
</evidence>
<comment type="similarity">
    <text evidence="2">Belongs to the nuclear hormone receptor family.</text>
</comment>
<dbReference type="InterPro" id="IPR049636">
    <property type="entry name" value="HNF4-like_DBD"/>
</dbReference>
<evidence type="ECO:0000313" key="13">
    <source>
        <dbReference type="Proteomes" id="UP000005239"/>
    </source>
</evidence>
<dbReference type="Pfam" id="PF00105">
    <property type="entry name" value="zf-C4"/>
    <property type="match status" value="1"/>
</dbReference>
<evidence type="ECO:0000256" key="4">
    <source>
        <dbReference type="ARBA" id="ARBA00022771"/>
    </source>
</evidence>
<dbReference type="Proteomes" id="UP000005239">
    <property type="component" value="Unassembled WGS sequence"/>
</dbReference>
<dbReference type="PROSITE" id="PS51843">
    <property type="entry name" value="NR_LBD"/>
    <property type="match status" value="1"/>
</dbReference>
<evidence type="ECO:0000256" key="1">
    <source>
        <dbReference type="ARBA" id="ARBA00004123"/>
    </source>
</evidence>
<evidence type="ECO:0000256" key="5">
    <source>
        <dbReference type="ARBA" id="ARBA00022833"/>
    </source>
</evidence>
<keyword evidence="9" id="KW-0675">Receptor</keyword>
<evidence type="ECO:0000256" key="6">
    <source>
        <dbReference type="ARBA" id="ARBA00023015"/>
    </source>
</evidence>
<gene>
    <name evidence="12" type="primary">WBGene00092921</name>
</gene>
<dbReference type="CDD" id="cd06960">
    <property type="entry name" value="NR_DBD_HNF4A"/>
    <property type="match status" value="1"/>
</dbReference>
<dbReference type="InterPro" id="IPR039913">
    <property type="entry name" value="RPAP1/Rba50"/>
</dbReference>
<dbReference type="GO" id="GO:0000978">
    <property type="term" value="F:RNA polymerase II cis-regulatory region sequence-specific DNA binding"/>
    <property type="evidence" value="ECO:0007669"/>
    <property type="project" value="InterPro"/>
</dbReference>
<keyword evidence="3" id="KW-0479">Metal-binding</keyword>
<dbReference type="SMART" id="SM00430">
    <property type="entry name" value="HOLI"/>
    <property type="match status" value="1"/>
</dbReference>
<reference evidence="13" key="1">
    <citation type="journal article" date="2008" name="Nat. Genet.">
        <title>The Pristionchus pacificus genome provides a unique perspective on nematode lifestyle and parasitism.</title>
        <authorList>
            <person name="Dieterich C."/>
            <person name="Clifton S.W."/>
            <person name="Schuster L.N."/>
            <person name="Chinwalla A."/>
            <person name="Delehaunty K."/>
            <person name="Dinkelacker I."/>
            <person name="Fulton L."/>
            <person name="Fulton R."/>
            <person name="Godfrey J."/>
            <person name="Minx P."/>
            <person name="Mitreva M."/>
            <person name="Roeseler W."/>
            <person name="Tian H."/>
            <person name="Witte H."/>
            <person name="Yang S.P."/>
            <person name="Wilson R.K."/>
            <person name="Sommer R.J."/>
        </authorList>
    </citation>
    <scope>NUCLEOTIDE SEQUENCE [LARGE SCALE GENOMIC DNA]</scope>
    <source>
        <strain evidence="13">PS312</strain>
    </source>
</reference>
<feature type="region of interest" description="Disordered" evidence="11">
    <location>
        <begin position="430"/>
        <end position="452"/>
    </location>
</feature>
<evidence type="ECO:0000313" key="12">
    <source>
        <dbReference type="EnsemblMetazoa" id="PPA03367.1"/>
    </source>
</evidence>
<dbReference type="PROSITE" id="PS00031">
    <property type="entry name" value="NUCLEAR_REC_DBD_1"/>
    <property type="match status" value="1"/>
</dbReference>
<dbReference type="PROSITE" id="PS51030">
    <property type="entry name" value="NUCLEAR_REC_DBD_2"/>
    <property type="match status" value="1"/>
</dbReference>
<feature type="region of interest" description="Disordered" evidence="11">
    <location>
        <begin position="721"/>
        <end position="858"/>
    </location>
</feature>
<dbReference type="Pfam" id="PF08621">
    <property type="entry name" value="RPAP1_N"/>
    <property type="match status" value="1"/>
</dbReference>
<dbReference type="Pfam" id="PF25766">
    <property type="entry name" value="TPR_RPAP1"/>
    <property type="match status" value="1"/>
</dbReference>
<dbReference type="GO" id="GO:0003700">
    <property type="term" value="F:DNA-binding transcription factor activity"/>
    <property type="evidence" value="ECO:0007669"/>
    <property type="project" value="InterPro"/>
</dbReference>
<dbReference type="PRINTS" id="PR00047">
    <property type="entry name" value="STROIDFINGER"/>
</dbReference>
<proteinExistence type="inferred from homology"/>
<feature type="compositionally biased region" description="Low complexity" evidence="11">
    <location>
        <begin position="820"/>
        <end position="835"/>
    </location>
</feature>
<dbReference type="AlphaFoldDB" id="A0A2A6BE43"/>
<dbReference type="InterPro" id="IPR001628">
    <property type="entry name" value="Znf_hrmn_rcpt"/>
</dbReference>
<dbReference type="PANTHER" id="PTHR21483:SF18">
    <property type="entry name" value="RNA POLYMERASE II-ASSOCIATED PROTEIN 1"/>
    <property type="match status" value="1"/>
</dbReference>
<dbReference type="InterPro" id="IPR057989">
    <property type="entry name" value="TPR_RPAP1/MINIYO-like"/>
</dbReference>
<accession>A0A2A6BE43</accession>
<dbReference type="SMART" id="SM00399">
    <property type="entry name" value="ZnF_C4"/>
    <property type="match status" value="1"/>
</dbReference>
<dbReference type="EnsemblMetazoa" id="PPA03367.1">
    <property type="protein sequence ID" value="PPA03367.1"/>
    <property type="gene ID" value="WBGene00092921"/>
</dbReference>
<dbReference type="PANTHER" id="PTHR21483">
    <property type="entry name" value="RNA POLYMERASE II-ASSOCIATED PROTEIN 1"/>
    <property type="match status" value="1"/>
</dbReference>